<dbReference type="SUPFAM" id="SSF52266">
    <property type="entry name" value="SGNH hydrolase"/>
    <property type="match status" value="1"/>
</dbReference>
<dbReference type="Proteomes" id="UP000265100">
    <property type="component" value="Chromosome 13"/>
</dbReference>
<feature type="compositionally biased region" description="Basic residues" evidence="1">
    <location>
        <begin position="1170"/>
        <end position="1205"/>
    </location>
</feature>
<feature type="compositionally biased region" description="Basic and acidic residues" evidence="1">
    <location>
        <begin position="1117"/>
        <end position="1130"/>
    </location>
</feature>
<feature type="compositionally biased region" description="Basic and acidic residues" evidence="1">
    <location>
        <begin position="252"/>
        <end position="262"/>
    </location>
</feature>
<dbReference type="Ensembl" id="ENSACLT00000081913.1">
    <property type="protein sequence ID" value="ENSACLP00000059401.1"/>
    <property type="gene ID" value="ENSACLG00000004135.2"/>
</dbReference>
<name>A0AAX7U1H2_ASTCA</name>
<feature type="region of interest" description="Disordered" evidence="1">
    <location>
        <begin position="1"/>
        <end position="157"/>
    </location>
</feature>
<dbReference type="Pfam" id="PF23456">
    <property type="entry name" value="CSDE1"/>
    <property type="match status" value="1"/>
</dbReference>
<protein>
    <recommendedName>
        <fullName evidence="2">Cold shock domain-containing protein</fullName>
    </recommendedName>
</protein>
<dbReference type="Gene3D" id="2.40.50.140">
    <property type="entry name" value="Nucleic acid-binding proteins"/>
    <property type="match status" value="2"/>
</dbReference>
<reference evidence="3" key="1">
    <citation type="submission" date="2018-05" db="EMBL/GenBank/DDBJ databases">
        <authorList>
            <person name="Datahose"/>
        </authorList>
    </citation>
    <scope>NUCLEOTIDE SEQUENCE</scope>
</reference>
<dbReference type="InterPro" id="IPR036514">
    <property type="entry name" value="SGNH_hydro_sf"/>
</dbReference>
<feature type="region of interest" description="Disordered" evidence="1">
    <location>
        <begin position="1332"/>
        <end position="1492"/>
    </location>
</feature>
<feature type="compositionally biased region" description="Pro residues" evidence="1">
    <location>
        <begin position="1455"/>
        <end position="1466"/>
    </location>
</feature>
<feature type="compositionally biased region" description="Basic and acidic residues" evidence="1">
    <location>
        <begin position="1350"/>
        <end position="1361"/>
    </location>
</feature>
<evidence type="ECO:0000256" key="1">
    <source>
        <dbReference type="SAM" id="MobiDB-lite"/>
    </source>
</evidence>
<feature type="region of interest" description="Disordered" evidence="1">
    <location>
        <begin position="1675"/>
        <end position="1830"/>
    </location>
</feature>
<feature type="compositionally biased region" description="Pro residues" evidence="1">
    <location>
        <begin position="33"/>
        <end position="101"/>
    </location>
</feature>
<feature type="compositionally biased region" description="Pro residues" evidence="1">
    <location>
        <begin position="1745"/>
        <end position="1781"/>
    </location>
</feature>
<evidence type="ECO:0000313" key="3">
    <source>
        <dbReference type="Ensembl" id="ENSACLP00000059401.1"/>
    </source>
</evidence>
<reference evidence="3" key="2">
    <citation type="submission" date="2025-08" db="UniProtKB">
        <authorList>
            <consortium name="Ensembl"/>
        </authorList>
    </citation>
    <scope>IDENTIFICATION</scope>
</reference>
<dbReference type="InterPro" id="IPR012340">
    <property type="entry name" value="NA-bd_OB-fold"/>
</dbReference>
<dbReference type="PANTHER" id="PTHR12913">
    <property type="entry name" value="UNR PROTEIN N-RAS UPSTREAM GENE PROTEIN"/>
    <property type="match status" value="1"/>
</dbReference>
<accession>A0AAX7U1H2</accession>
<feature type="compositionally biased region" description="Basic and acidic residues" evidence="1">
    <location>
        <begin position="108"/>
        <end position="128"/>
    </location>
</feature>
<feature type="compositionally biased region" description="Pro residues" evidence="1">
    <location>
        <begin position="1"/>
        <end position="26"/>
    </location>
</feature>
<keyword evidence="4" id="KW-1185">Reference proteome</keyword>
<evidence type="ECO:0000313" key="4">
    <source>
        <dbReference type="Proteomes" id="UP000265100"/>
    </source>
</evidence>
<dbReference type="CDD" id="cd00229">
    <property type="entry name" value="SGNH_hydrolase"/>
    <property type="match status" value="1"/>
</dbReference>
<feature type="compositionally biased region" description="Basic and acidic residues" evidence="1">
    <location>
        <begin position="1604"/>
        <end position="1619"/>
    </location>
</feature>
<dbReference type="InterPro" id="IPR056400">
    <property type="entry name" value="CSDE1"/>
</dbReference>
<dbReference type="Gene3D" id="3.40.50.1110">
    <property type="entry name" value="SGNH hydrolase"/>
    <property type="match status" value="1"/>
</dbReference>
<feature type="compositionally biased region" description="Basic and acidic residues" evidence="1">
    <location>
        <begin position="1554"/>
        <end position="1569"/>
    </location>
</feature>
<feature type="compositionally biased region" description="Basic residues" evidence="1">
    <location>
        <begin position="1131"/>
        <end position="1146"/>
    </location>
</feature>
<feature type="compositionally biased region" description="Polar residues" evidence="1">
    <location>
        <begin position="1433"/>
        <end position="1451"/>
    </location>
</feature>
<dbReference type="SUPFAM" id="SSF50249">
    <property type="entry name" value="Nucleic acid-binding proteins"/>
    <property type="match status" value="1"/>
</dbReference>
<feature type="region of interest" description="Disordered" evidence="1">
    <location>
        <begin position="775"/>
        <end position="815"/>
    </location>
</feature>
<feature type="compositionally biased region" description="Low complexity" evidence="1">
    <location>
        <begin position="1719"/>
        <end position="1733"/>
    </location>
</feature>
<feature type="domain" description="Cold shock" evidence="2">
    <location>
        <begin position="931"/>
        <end position="994"/>
    </location>
</feature>
<feature type="compositionally biased region" description="Basic and acidic residues" evidence="1">
    <location>
        <begin position="775"/>
        <end position="800"/>
    </location>
</feature>
<feature type="compositionally biased region" description="Pro residues" evidence="1">
    <location>
        <begin position="1688"/>
        <end position="1708"/>
    </location>
</feature>
<proteinExistence type="predicted"/>
<feature type="compositionally biased region" description="Polar residues" evidence="1">
    <location>
        <begin position="1635"/>
        <end position="1652"/>
    </location>
</feature>
<evidence type="ECO:0000259" key="2">
    <source>
        <dbReference type="Pfam" id="PF23456"/>
    </source>
</evidence>
<feature type="region of interest" description="Disordered" evidence="1">
    <location>
        <begin position="1587"/>
        <end position="1653"/>
    </location>
</feature>
<feature type="region of interest" description="Disordered" evidence="1">
    <location>
        <begin position="1112"/>
        <end position="1251"/>
    </location>
</feature>
<organism evidence="3 4">
    <name type="scientific">Astatotilapia calliptera</name>
    <name type="common">Eastern happy</name>
    <name type="synonym">Chromis callipterus</name>
    <dbReference type="NCBI Taxonomy" id="8154"/>
    <lineage>
        <taxon>Eukaryota</taxon>
        <taxon>Metazoa</taxon>
        <taxon>Chordata</taxon>
        <taxon>Craniata</taxon>
        <taxon>Vertebrata</taxon>
        <taxon>Euteleostomi</taxon>
        <taxon>Actinopterygii</taxon>
        <taxon>Neopterygii</taxon>
        <taxon>Teleostei</taxon>
        <taxon>Neoteleostei</taxon>
        <taxon>Acanthomorphata</taxon>
        <taxon>Ovalentaria</taxon>
        <taxon>Cichlomorphae</taxon>
        <taxon>Cichliformes</taxon>
        <taxon>Cichlidae</taxon>
        <taxon>African cichlids</taxon>
        <taxon>Pseudocrenilabrinae</taxon>
        <taxon>Haplochromini</taxon>
        <taxon>Astatotilapia</taxon>
    </lineage>
</organism>
<dbReference type="PRINTS" id="PR01217">
    <property type="entry name" value="PRICHEXTENSN"/>
</dbReference>
<dbReference type="GeneTree" id="ENSGT00940000168290"/>
<reference evidence="3" key="3">
    <citation type="submission" date="2025-09" db="UniProtKB">
        <authorList>
            <consortium name="Ensembl"/>
        </authorList>
    </citation>
    <scope>IDENTIFICATION</scope>
</reference>
<feature type="region of interest" description="Disordered" evidence="1">
    <location>
        <begin position="243"/>
        <end position="293"/>
    </location>
</feature>
<feature type="compositionally biased region" description="Basic and acidic residues" evidence="1">
    <location>
        <begin position="1379"/>
        <end position="1396"/>
    </location>
</feature>
<feature type="compositionally biased region" description="Pro residues" evidence="1">
    <location>
        <begin position="144"/>
        <end position="157"/>
    </location>
</feature>
<sequence length="2129" mass="237797">MGPPGWGPPPPGGWGPPPPGGWPPPPDDWDLIGPPPPGGWGPRGPPPHGAWGPRGPPPPDWDPRGPLPPDWGPRGPPLPDWHGRGPPPPDWDPRGPPPPGWGPEDWDWDRRADYWRPLHPEADWRGPDRPLPPPGWGHPGWDPEGPPEPWGPEPIPPAPIPPVAPPVVPPVPPPVVPAGIPPVPTVGMPPPDPAAFVPPSCIPPFGYPPAYPPPGWTGEPVVEEPMPNPPPDQPEWIKALISAPATESTSSEAKKPAEDPAVAKKMPAAEPAPTAAAAPTAPTTPAPTPKPEVSTISKALGLLGKRTFEKPPPGRSTGIISFIGPTFGYIMREDLEKFNFSFDAFFGNPKAMTAGVRVHFTACKEKNSSIATDVKVAPGGTENLDPEIYEAVVCQPIMEPQPGERQYPGQVYVTIGPVRRNLPFDRKDSTVTLLKNDQVLINLLTDIITEKTRATNIKPKIPATFSHTKEIREKGVIVSLKETEGVIKRQDDTELAFETKENFSDVEFTQEDINEEVEFTIIQLRAGKRAVRIQRVKEPLLLALCTATATAGGDEEDKTENDTSKDCFTKPIRTRTKQEIGPNMVLDTELYEGIVSQTIIEPKSGMPGYPGQVHANIGTVRTNVTFDDRDCGVTLLKNDHVLINLLIDTVTRKRRAANIKPKVPFTFKYTKEERELGIITSLGPEVGILKSEKHGELPFDVCENFSDTEFNGDDVQKEVEFTTIQVSAQTKRERAAERGRVLSIVLSPQVKSNTRAIRLRRTKKIEDPILYEQKKRDEEERKKEEEERKKRKEEKSKKREEEEECERELERKKKEEVAAALAAAKDKWTPLGFTMRDPDTLDDISKERFEGTILKSIPRHPPKTIKKELEEKEEATEEEQGAADAGQVQIKVEKMEEGEKGEVQGGQEVTLELKKEKTYEEVTKEKPPVAEVKTKSDVEVGRLVMTIDGQQKQLTFGPKDLLTTATMLDGDKVRFNIATHRETKEERATCVEILHDSFEESTEQRQHGIVIEFLEDSGLIKCTQNPQLFFHMSEVIEKKKLELNEKVEFSIVPHETADGGVQAIRIKRYTESVFLPVRKLGGVGANKGKMTIKLTKATEEKEKPEAEKLKAVVKNLRAQDSKTNKKDYSATRRRYSRSQSRSRSRSPSRDQFGRIKKRCSSSVEREHRSSRQRRSRERLHKRTRSRSKSRSRSRSRSKSSSRSRSRSRERSKDRASKRRSKTNRDHEENHKRRRELSPPPRRGGIVDDELARKKRELEELNEMIAYKKSLVDPRGLEPGQRTCIDYDHGRIAVPLAEYKPVRSILKKRPDGPEYLHRPPYDDVYYDRPYSAYQDRSYSDPYATRPYADQYGDRPYSDRSYESHLYSESPYGGPPSTSRRYTDRYDVYDEPYDDRYYDPAYVDRPYDPYPPAKRSHSPEPRGLSPPSHAGKAHTASTHPPLSHSAATSSCQTSFRPPSPIDSPPRSPSPKLKEKKSRLSPPTEKPPLDRFLDMLNRKVDAEKNLGPVHVNDDLLPHERALQDGKGFSRIVGLAQEPPSISLAQEGQKRPPSPKRSSVEKTNEDPKTEPYDKIQSLLRTIGLKLSTGEVSKLASQAQEKVFSPRSSTERDTSSAPREELRTTRTGSLESDRIHSHSPVRSSSLEPLSRQKTNVSEYEDFLDQQELEAFKKAQQLQSLTKTMGSTATTTPSPKPPSGPPPAHYRHPTPPFNWPLGVTAEILPTQTSTSSMVTQTPPAAGTQFQTLGQPPGPPPGPPPRRPGQPPPGPPPGPPPRRHPGQPPFSPPSNQSVLPFIEVPDKAPPLGTTSPTQPLITTVVLPPSPTLTSSSPVSTDHSAISTTVARCLKVIETVKSLAVQSPAKPVKSVQFSLPTEPPLVETEDDIKLKQKEKLDLYNQRLLEKREQEFKEMLARKKQGETSKDGLLISSGKQVSSEPRNVWIVGHSLVYWAESRAKSPEVGMQLGMDPGKVTVWWKGTQGMTWSQLLPQLHQLKVTWPNPDVLILHLGGNDLSTDSPTDLLASVKKDLTSMRSIFPQCVLVWSNILPRRVWRHSVDSHEVDLVRTTVNRRIQNIISELGGTSLTHDNIRCGANTGLYRVDGVHLSQKGIDVFNLNLQDLLEKWEMEVNAASEKS</sequence>
<feature type="compositionally biased region" description="Low complexity" evidence="1">
    <location>
        <begin position="1808"/>
        <end position="1829"/>
    </location>
</feature>
<dbReference type="PANTHER" id="PTHR12913:SF3">
    <property type="entry name" value="SI:DKEYP-121D4.3"/>
    <property type="match status" value="1"/>
</dbReference>
<feature type="region of interest" description="Disordered" evidence="1">
    <location>
        <begin position="1524"/>
        <end position="1570"/>
    </location>
</feature>
<feature type="compositionally biased region" description="Low complexity" evidence="1">
    <location>
        <begin position="263"/>
        <end position="281"/>
    </location>
</feature>